<dbReference type="SUPFAM" id="SSF81383">
    <property type="entry name" value="F-box domain"/>
    <property type="match status" value="1"/>
</dbReference>
<evidence type="ECO:0000259" key="1">
    <source>
        <dbReference type="PROSITE" id="PS50181"/>
    </source>
</evidence>
<dbReference type="InterPro" id="IPR001810">
    <property type="entry name" value="F-box_dom"/>
</dbReference>
<proteinExistence type="predicted"/>
<dbReference type="PROSITE" id="PS50181">
    <property type="entry name" value="FBOX"/>
    <property type="match status" value="1"/>
</dbReference>
<accession>A0A914KS87</accession>
<sequence>MKNLPNEVKIDIFKCLNFCQLNKARLLNKQFCALIDEFAGKLARKREVNRPPLTRRCGRCFGSFTGGPVAICHQTFLLGMLVTIVSARIVDGHFSQAPILNLMVVVRICKC</sequence>
<evidence type="ECO:0000313" key="3">
    <source>
        <dbReference type="WBParaSite" id="Minc3s00072g03570"/>
    </source>
</evidence>
<dbReference type="Proteomes" id="UP000887563">
    <property type="component" value="Unplaced"/>
</dbReference>
<dbReference type="AlphaFoldDB" id="A0A914KS87"/>
<dbReference type="WBParaSite" id="Minc3s00072g03570">
    <property type="protein sequence ID" value="Minc3s00072g03570"/>
    <property type="gene ID" value="Minc3s00072g03570"/>
</dbReference>
<reference evidence="3" key="1">
    <citation type="submission" date="2022-11" db="UniProtKB">
        <authorList>
            <consortium name="WormBaseParasite"/>
        </authorList>
    </citation>
    <scope>IDENTIFICATION</scope>
</reference>
<keyword evidence="2" id="KW-1185">Reference proteome</keyword>
<protein>
    <submittedName>
        <fullName evidence="3">F-box domain-containing protein</fullName>
    </submittedName>
</protein>
<feature type="domain" description="F-box" evidence="1">
    <location>
        <begin position="1"/>
        <end position="46"/>
    </location>
</feature>
<name>A0A914KS87_MELIC</name>
<organism evidence="2 3">
    <name type="scientific">Meloidogyne incognita</name>
    <name type="common">Southern root-knot nematode worm</name>
    <name type="synonym">Oxyuris incognita</name>
    <dbReference type="NCBI Taxonomy" id="6306"/>
    <lineage>
        <taxon>Eukaryota</taxon>
        <taxon>Metazoa</taxon>
        <taxon>Ecdysozoa</taxon>
        <taxon>Nematoda</taxon>
        <taxon>Chromadorea</taxon>
        <taxon>Rhabditida</taxon>
        <taxon>Tylenchina</taxon>
        <taxon>Tylenchomorpha</taxon>
        <taxon>Tylenchoidea</taxon>
        <taxon>Meloidogynidae</taxon>
        <taxon>Meloidogyninae</taxon>
        <taxon>Meloidogyne</taxon>
        <taxon>Meloidogyne incognita group</taxon>
    </lineage>
</organism>
<dbReference type="SMART" id="SM00256">
    <property type="entry name" value="FBOX"/>
    <property type="match status" value="1"/>
</dbReference>
<dbReference type="Pfam" id="PF00646">
    <property type="entry name" value="F-box"/>
    <property type="match status" value="1"/>
</dbReference>
<dbReference type="InterPro" id="IPR036047">
    <property type="entry name" value="F-box-like_dom_sf"/>
</dbReference>
<evidence type="ECO:0000313" key="2">
    <source>
        <dbReference type="Proteomes" id="UP000887563"/>
    </source>
</evidence>